<evidence type="ECO:0000313" key="2">
    <source>
        <dbReference type="EMBL" id="VFJ99527.1"/>
    </source>
</evidence>
<evidence type="ECO:0000313" key="3">
    <source>
        <dbReference type="EMBL" id="VFK04418.1"/>
    </source>
</evidence>
<dbReference type="EMBL" id="CAADFJ010000180">
    <property type="protein sequence ID" value="VFK04418.1"/>
    <property type="molecule type" value="Genomic_DNA"/>
</dbReference>
<dbReference type="EMBL" id="CAADFG010000163">
    <property type="protein sequence ID" value="VFJ99449.1"/>
    <property type="molecule type" value="Genomic_DNA"/>
</dbReference>
<organism evidence="3">
    <name type="scientific">Candidatus Kentrum eta</name>
    <dbReference type="NCBI Taxonomy" id="2126337"/>
    <lineage>
        <taxon>Bacteria</taxon>
        <taxon>Pseudomonadati</taxon>
        <taxon>Pseudomonadota</taxon>
        <taxon>Gammaproteobacteria</taxon>
        <taxon>Candidatus Kentrum</taxon>
    </lineage>
</organism>
<name>A0A450VI38_9GAMM</name>
<reference evidence="3" key="1">
    <citation type="submission" date="2019-02" db="EMBL/GenBank/DDBJ databases">
        <authorList>
            <person name="Gruber-Vodicka R. H."/>
            <person name="Seah K. B. B."/>
        </authorList>
    </citation>
    <scope>NUCLEOTIDE SEQUENCE</scope>
    <source>
        <strain evidence="3">BECK_SA2B12</strain>
        <strain evidence="1">BECK_SA2B15</strain>
        <strain evidence="2">BECK_SA2B20</strain>
    </source>
</reference>
<accession>A0A450VI38</accession>
<proteinExistence type="predicted"/>
<sequence length="75" mass="9258">MDKAYDCDGIIPVIPPRANRKEPREYDKRVYKEHHLVEYFNGKLKQFRRVFSRFDNWAKNFMNFVRFAAAFIWLR</sequence>
<dbReference type="AlphaFoldDB" id="A0A450VI38"/>
<protein>
    <submittedName>
        <fullName evidence="3">Transposase DDE domain-containing protein</fullName>
    </submittedName>
</protein>
<gene>
    <name evidence="1" type="ORF">BECKH772A_GA0070896_101631</name>
    <name evidence="2" type="ORF">BECKH772B_GA0070898_101612</name>
    <name evidence="3" type="ORF">BECKH772C_GA0070978_101801</name>
</gene>
<evidence type="ECO:0000313" key="1">
    <source>
        <dbReference type="EMBL" id="VFJ99449.1"/>
    </source>
</evidence>
<dbReference type="EMBL" id="CAADFI010000161">
    <property type="protein sequence ID" value="VFJ99527.1"/>
    <property type="molecule type" value="Genomic_DNA"/>
</dbReference>